<sequence length="151" mass="17560">MDFGTFTIETPVSWYQFKEGGMDSYIGGIAVDETDTLYFDLGWYSNTLTETEIEVITKEMIEENLNDSADYTVIKNDNTIDNDKFRKQNVNWTIIDNKRAKIVYPRISGKGRTGVYFNSLWVTESDNDRFNLNCNNLKPKNERELLKLLTL</sequence>
<organism evidence="1 2">
    <name type="scientific">Sphingobacterium kitahiroshimense</name>
    <dbReference type="NCBI Taxonomy" id="470446"/>
    <lineage>
        <taxon>Bacteria</taxon>
        <taxon>Pseudomonadati</taxon>
        <taxon>Bacteroidota</taxon>
        <taxon>Sphingobacteriia</taxon>
        <taxon>Sphingobacteriales</taxon>
        <taxon>Sphingobacteriaceae</taxon>
        <taxon>Sphingobacterium</taxon>
    </lineage>
</organism>
<reference evidence="1 2" key="1">
    <citation type="submission" date="2024-04" db="EMBL/GenBank/DDBJ databases">
        <title>WGS of bacteria from Torrens River.</title>
        <authorList>
            <person name="Wyrsch E.R."/>
            <person name="Drigo B."/>
        </authorList>
    </citation>
    <scope>NUCLEOTIDE SEQUENCE [LARGE SCALE GENOMIC DNA]</scope>
    <source>
        <strain evidence="1 2">TWI391</strain>
    </source>
</reference>
<comment type="caution">
    <text evidence="1">The sequence shown here is derived from an EMBL/GenBank/DDBJ whole genome shotgun (WGS) entry which is preliminary data.</text>
</comment>
<evidence type="ECO:0000313" key="2">
    <source>
        <dbReference type="Proteomes" id="UP001409291"/>
    </source>
</evidence>
<accession>A0ABV0C1I9</accession>
<protein>
    <submittedName>
        <fullName evidence="1">Uncharacterized protein</fullName>
    </submittedName>
</protein>
<dbReference type="EMBL" id="JBDJNQ010000016">
    <property type="protein sequence ID" value="MEN5380398.1"/>
    <property type="molecule type" value="Genomic_DNA"/>
</dbReference>
<gene>
    <name evidence="1" type="ORF">ABE541_24245</name>
</gene>
<evidence type="ECO:0000313" key="1">
    <source>
        <dbReference type="EMBL" id="MEN5380398.1"/>
    </source>
</evidence>
<name>A0ABV0C1I9_9SPHI</name>
<keyword evidence="2" id="KW-1185">Reference proteome</keyword>
<dbReference type="Proteomes" id="UP001409291">
    <property type="component" value="Unassembled WGS sequence"/>
</dbReference>
<dbReference type="RefSeq" id="WP_183914310.1">
    <property type="nucleotide sequence ID" value="NZ_JBDJLH010000015.1"/>
</dbReference>
<proteinExistence type="predicted"/>